<evidence type="ECO:0000256" key="3">
    <source>
        <dbReference type="ARBA" id="ARBA00022793"/>
    </source>
</evidence>
<organism evidence="8 9">
    <name type="scientific">Clostridium bovifaecis</name>
    <dbReference type="NCBI Taxonomy" id="2184719"/>
    <lineage>
        <taxon>Bacteria</taxon>
        <taxon>Bacillati</taxon>
        <taxon>Bacillota</taxon>
        <taxon>Clostridia</taxon>
        <taxon>Eubacteriales</taxon>
        <taxon>Clostridiaceae</taxon>
        <taxon>Clostridium</taxon>
    </lineage>
</organism>
<dbReference type="GO" id="GO:0008483">
    <property type="term" value="F:transaminase activity"/>
    <property type="evidence" value="ECO:0007669"/>
    <property type="project" value="UniProtKB-KW"/>
</dbReference>
<dbReference type="InterPro" id="IPR015422">
    <property type="entry name" value="PyrdxlP-dep_Trfase_small"/>
</dbReference>
<comment type="similarity">
    <text evidence="2 7">Belongs to the group II decarboxylase family.</text>
</comment>
<feature type="modified residue" description="N6-(pyridoxal phosphate)lysine" evidence="6">
    <location>
        <position position="299"/>
    </location>
</feature>
<evidence type="ECO:0000256" key="6">
    <source>
        <dbReference type="PIRSR" id="PIRSR602129-50"/>
    </source>
</evidence>
<dbReference type="PANTHER" id="PTHR11999:SF70">
    <property type="entry name" value="MIP05841P"/>
    <property type="match status" value="1"/>
</dbReference>
<dbReference type="Proteomes" id="UP000422764">
    <property type="component" value="Chromosome"/>
</dbReference>
<evidence type="ECO:0000313" key="8">
    <source>
        <dbReference type="EMBL" id="QGU96211.1"/>
    </source>
</evidence>
<keyword evidence="8" id="KW-0808">Transferase</keyword>
<dbReference type="GO" id="GO:0019752">
    <property type="term" value="P:carboxylic acid metabolic process"/>
    <property type="evidence" value="ECO:0007669"/>
    <property type="project" value="InterPro"/>
</dbReference>
<keyword evidence="5 7" id="KW-0456">Lyase</keyword>
<keyword evidence="8" id="KW-0032">Aminotransferase</keyword>
<name>A0A6I6F139_9CLOT</name>
<dbReference type="AlphaFoldDB" id="A0A6I6F139"/>
<dbReference type="InterPro" id="IPR002129">
    <property type="entry name" value="PyrdxlP-dep_de-COase"/>
</dbReference>
<reference evidence="8 9" key="1">
    <citation type="submission" date="2019-12" db="EMBL/GenBank/DDBJ databases">
        <title>Genome sequenceing of Clostridium bovifaecis.</title>
        <authorList>
            <person name="Yao Y."/>
        </authorList>
    </citation>
    <scope>NUCLEOTIDE SEQUENCE [LARGE SCALE GENOMIC DNA]</scope>
    <source>
        <strain evidence="8 9">BXX</strain>
    </source>
</reference>
<dbReference type="InterPro" id="IPR015421">
    <property type="entry name" value="PyrdxlP-dep_Trfase_major"/>
</dbReference>
<keyword evidence="3" id="KW-0210">Decarboxylase</keyword>
<dbReference type="EMBL" id="CP046522">
    <property type="protein sequence ID" value="QGU96211.1"/>
    <property type="molecule type" value="Genomic_DNA"/>
</dbReference>
<dbReference type="PRINTS" id="PR00800">
    <property type="entry name" value="YHDCRBOXLASE"/>
</dbReference>
<dbReference type="InterPro" id="IPR010977">
    <property type="entry name" value="Aromatic_deC"/>
</dbReference>
<dbReference type="PANTHER" id="PTHR11999">
    <property type="entry name" value="GROUP II PYRIDOXAL-5-PHOSPHATE DECARBOXYLASE"/>
    <property type="match status" value="1"/>
</dbReference>
<keyword evidence="9" id="KW-1185">Reference proteome</keyword>
<evidence type="ECO:0000256" key="5">
    <source>
        <dbReference type="ARBA" id="ARBA00023239"/>
    </source>
</evidence>
<dbReference type="SUPFAM" id="SSF53383">
    <property type="entry name" value="PLP-dependent transferases"/>
    <property type="match status" value="1"/>
</dbReference>
<dbReference type="GO" id="GO:0030170">
    <property type="term" value="F:pyridoxal phosphate binding"/>
    <property type="evidence" value="ECO:0007669"/>
    <property type="project" value="InterPro"/>
</dbReference>
<gene>
    <name evidence="8" type="ORF">GOM49_14885</name>
</gene>
<protein>
    <submittedName>
        <fullName evidence="8">Aminotransferase class I/II-fold pyridoxal phosphate-dependent enzyme</fullName>
    </submittedName>
</protein>
<dbReference type="Gene3D" id="3.40.640.10">
    <property type="entry name" value="Type I PLP-dependent aspartate aminotransferase-like (Major domain)"/>
    <property type="match status" value="1"/>
</dbReference>
<proteinExistence type="inferred from homology"/>
<evidence type="ECO:0000256" key="2">
    <source>
        <dbReference type="ARBA" id="ARBA00009533"/>
    </source>
</evidence>
<dbReference type="Pfam" id="PF00282">
    <property type="entry name" value="Pyridoxal_deC"/>
    <property type="match status" value="1"/>
</dbReference>
<dbReference type="Gene3D" id="1.20.1340.10">
    <property type="entry name" value="dopa decarboxylase, N-terminal domain"/>
    <property type="match status" value="1"/>
</dbReference>
<comment type="cofactor">
    <cofactor evidence="1 6 7">
        <name>pyridoxal 5'-phosphate</name>
        <dbReference type="ChEBI" id="CHEBI:597326"/>
    </cofactor>
</comment>
<dbReference type="Gene3D" id="3.90.1150.10">
    <property type="entry name" value="Aspartate Aminotransferase, domain 1"/>
    <property type="match status" value="1"/>
</dbReference>
<dbReference type="InterPro" id="IPR015424">
    <property type="entry name" value="PyrdxlP-dep_Trfase"/>
</dbReference>
<accession>A0A6I6F139</accession>
<evidence type="ECO:0000313" key="9">
    <source>
        <dbReference type="Proteomes" id="UP000422764"/>
    </source>
</evidence>
<dbReference type="GO" id="GO:0006520">
    <property type="term" value="P:amino acid metabolic process"/>
    <property type="evidence" value="ECO:0007669"/>
    <property type="project" value="InterPro"/>
</dbReference>
<sequence>MRTESLDLENLDSYLDKTIKIVRSYISNIAADPVVPNVGREDLTKLFSYKVPYEGIGIENVLEDVERNVVPYCTKVGSPRFLSWIITSPSPAGTIGEILNLGLNQVPFTFKAGPTATVIEDIVISWFASLFGYSSKSGGILVSGGTNGTLTALTAAREYHVPGTMKEGLQNIKKPLVVYTSAICHKSVETAISVLGIGANFLRKIPVDTNFKMDINKLEEAVNMDIASGYDPFCVVAQAGTSNEGAVDNIDAIADFCNSNNIWLHVDAAYAGGAILTERGKALMKGIHKADSISTDPHKWFFIPAEAGCVLVKDRKHLYNTFRITDIEFKEDAPIEYSNYGIQFTRMSRAFKIWFAFRTYGLDKIRKIIDQNLDLTLEFLRKIEENDSWEVLAPVQTSAICFRYVPSKNLKDADLDKLQMKILRELESTGKAFLAPAIIDGKVTLRACFSNHRTTYEDLNLLFTLLSDIANNLTNQI</sequence>
<evidence type="ECO:0000256" key="4">
    <source>
        <dbReference type="ARBA" id="ARBA00022898"/>
    </source>
</evidence>
<keyword evidence="4 6" id="KW-0663">Pyridoxal phosphate</keyword>
<evidence type="ECO:0000256" key="7">
    <source>
        <dbReference type="RuleBase" id="RU000382"/>
    </source>
</evidence>
<dbReference type="GO" id="GO:0004058">
    <property type="term" value="F:aromatic-L-amino-acid decarboxylase activity"/>
    <property type="evidence" value="ECO:0007669"/>
    <property type="project" value="UniProtKB-ARBA"/>
</dbReference>
<evidence type="ECO:0000256" key="1">
    <source>
        <dbReference type="ARBA" id="ARBA00001933"/>
    </source>
</evidence>